<sequence>MTSDPRPVGPTVPRWPLPLGDSRMRLALTGCLLMALGAPAAAHADEPGNAPALSSRECGVSTPYDVLVDSGGIWLRNRDQVPAEIFFHDGELNIDRQPIPVNAADAQRLRQLEWGTRQLVPAVAGVAGEAVDIAFDAFGATVEIMSGSRSKARQVARLRQDAHDHVDRTLGRGIWEQEAFGAGFEQRVEQAAESMAGSLARGIMWTMFTGGAGRMEARAARMEGELERSMEIRARALEGHARSLCTQVLALDDIQRALEVRYQGKPLAMMVMDRDQDNAPGVAREQPRGDAVALPRP</sequence>
<feature type="signal peptide" evidence="2">
    <location>
        <begin position="1"/>
        <end position="44"/>
    </location>
</feature>
<proteinExistence type="predicted"/>
<evidence type="ECO:0000256" key="1">
    <source>
        <dbReference type="SAM" id="MobiDB-lite"/>
    </source>
</evidence>
<comment type="caution">
    <text evidence="3">The sequence shown here is derived from an EMBL/GenBank/DDBJ whole genome shotgun (WGS) entry which is preliminary data.</text>
</comment>
<evidence type="ECO:0000313" key="4">
    <source>
        <dbReference type="Proteomes" id="UP000306631"/>
    </source>
</evidence>
<organism evidence="3 4">
    <name type="scientific">Stenotrophomonas maltophilia</name>
    <name type="common">Pseudomonas maltophilia</name>
    <name type="synonym">Xanthomonas maltophilia</name>
    <dbReference type="NCBI Taxonomy" id="40324"/>
    <lineage>
        <taxon>Bacteria</taxon>
        <taxon>Pseudomonadati</taxon>
        <taxon>Pseudomonadota</taxon>
        <taxon>Gammaproteobacteria</taxon>
        <taxon>Lysobacterales</taxon>
        <taxon>Lysobacteraceae</taxon>
        <taxon>Stenotrophomonas</taxon>
        <taxon>Stenotrophomonas maltophilia group</taxon>
    </lineage>
</organism>
<gene>
    <name evidence="3" type="ORF">E5352_16590</name>
</gene>
<dbReference type="InterPro" id="IPR021307">
    <property type="entry name" value="DUF2884"/>
</dbReference>
<evidence type="ECO:0000256" key="2">
    <source>
        <dbReference type="SAM" id="SignalP"/>
    </source>
</evidence>
<keyword evidence="2" id="KW-0732">Signal</keyword>
<feature type="region of interest" description="Disordered" evidence="1">
    <location>
        <begin position="275"/>
        <end position="297"/>
    </location>
</feature>
<feature type="chain" id="PRO_5020751771" evidence="2">
    <location>
        <begin position="45"/>
        <end position="297"/>
    </location>
</feature>
<accession>A0A4S2CTL8</accession>
<protein>
    <submittedName>
        <fullName evidence="3">DUF2884 family protein</fullName>
    </submittedName>
</protein>
<reference evidence="3 4" key="1">
    <citation type="submission" date="2019-04" db="EMBL/GenBank/DDBJ databases">
        <title>Microbes associate with the intestines of laboratory mice.</title>
        <authorList>
            <person name="Navarre W."/>
            <person name="Wong E."/>
            <person name="Huang K."/>
            <person name="Tropini C."/>
            <person name="Ng K."/>
            <person name="Yu B."/>
        </authorList>
    </citation>
    <scope>NUCLEOTIDE SEQUENCE [LARGE SCALE GENOMIC DNA]</scope>
    <source>
        <strain evidence="3 4">NM62_B4-13</strain>
    </source>
</reference>
<dbReference type="OrthoDB" id="5949813at2"/>
<name>A0A4S2CTL8_STEMA</name>
<dbReference type="AlphaFoldDB" id="A0A4S2CTL8"/>
<dbReference type="Proteomes" id="UP000306631">
    <property type="component" value="Unassembled WGS sequence"/>
</dbReference>
<evidence type="ECO:0000313" key="3">
    <source>
        <dbReference type="EMBL" id="TGY32188.1"/>
    </source>
</evidence>
<dbReference type="Pfam" id="PF11101">
    <property type="entry name" value="DUF2884"/>
    <property type="match status" value="1"/>
</dbReference>
<dbReference type="EMBL" id="SRYW01000018">
    <property type="protein sequence ID" value="TGY32188.1"/>
    <property type="molecule type" value="Genomic_DNA"/>
</dbReference>